<dbReference type="GO" id="GO:0006465">
    <property type="term" value="P:signal peptide processing"/>
    <property type="evidence" value="ECO:0007669"/>
    <property type="project" value="InterPro"/>
</dbReference>
<organism evidence="6 7">
    <name type="scientific">Haloferax profundi</name>
    <dbReference type="NCBI Taxonomy" id="1544718"/>
    <lineage>
        <taxon>Archaea</taxon>
        <taxon>Methanobacteriati</taxon>
        <taxon>Methanobacteriota</taxon>
        <taxon>Stenosarchaea group</taxon>
        <taxon>Halobacteria</taxon>
        <taxon>Halobacteriales</taxon>
        <taxon>Haloferacaceae</taxon>
        <taxon>Haloferax</taxon>
    </lineage>
</organism>
<evidence type="ECO:0000256" key="1">
    <source>
        <dbReference type="ARBA" id="ARBA00004370"/>
    </source>
</evidence>
<dbReference type="AlphaFoldDB" id="A0A0W1SVC3"/>
<accession>A0A0W1SVC3</accession>
<sequence length="386" mass="40908">MNRSEFVEYAVLGFVLVVVVLLLFGQALGQPILLGYTETGSMAPTLEAGDGFIAIPSVLTAPPEPGDVIVFRAENLHGGGLTTHRVVDQTANGYITRGDANPFTDQDNVEPPVRESQIVAEALQFNGQVVAIPGLGSAVQVLHGAFGAVGGVFAGGTGLGTLFRGVSAPTLLVFTGVGFILLSIAVDVFGSNREPSTRSRRRPNYLSIGAVLFILVFILVAPATVSMVVSSGPTAVDIVSSESPSENPLVVEPGNAATVEYRVTNKGYIPTMIVVESNHPDVTLGQTVFVVPGQERATTTLTIRAPDQTGAYTRKITERRYLPILPRSLILALHAIHPWVAILVIDAVLVVGMLVIGVATLGIAPVRLRTASRDLSFIEQLKRRFL</sequence>
<comment type="caution">
    <text evidence="6">The sequence shown here is derived from an EMBL/GenBank/DDBJ whole genome shotgun (WGS) entry which is preliminary data.</text>
</comment>
<dbReference type="InterPro" id="IPR001733">
    <property type="entry name" value="Peptidase_S26B"/>
</dbReference>
<feature type="transmembrane region" description="Helical" evidence="5">
    <location>
        <begin position="204"/>
        <end position="225"/>
    </location>
</feature>
<evidence type="ECO:0000313" key="7">
    <source>
        <dbReference type="Proteomes" id="UP000053157"/>
    </source>
</evidence>
<gene>
    <name evidence="6" type="ORF">AUR66_08140</name>
</gene>
<proteinExistence type="predicted"/>
<evidence type="ECO:0000313" key="6">
    <source>
        <dbReference type="EMBL" id="KTG30388.1"/>
    </source>
</evidence>
<dbReference type="SUPFAM" id="SSF51306">
    <property type="entry name" value="LexA/Signal peptidase"/>
    <property type="match status" value="1"/>
</dbReference>
<feature type="transmembrane region" description="Helical" evidence="5">
    <location>
        <begin position="339"/>
        <end position="364"/>
    </location>
</feature>
<dbReference type="CDD" id="cd06530">
    <property type="entry name" value="S26_SPase_I"/>
    <property type="match status" value="1"/>
</dbReference>
<dbReference type="InterPro" id="IPR019533">
    <property type="entry name" value="Peptidase_S26"/>
</dbReference>
<name>A0A0W1SVC3_9EURY</name>
<feature type="transmembrane region" description="Helical" evidence="5">
    <location>
        <begin position="171"/>
        <end position="192"/>
    </location>
</feature>
<keyword evidence="2 5" id="KW-0812">Transmembrane</keyword>
<dbReference type="RefSeq" id="WP_058571059.1">
    <property type="nucleotide sequence ID" value="NZ_LOPV01000050.1"/>
</dbReference>
<evidence type="ECO:0000256" key="2">
    <source>
        <dbReference type="ARBA" id="ARBA00022692"/>
    </source>
</evidence>
<evidence type="ECO:0000256" key="5">
    <source>
        <dbReference type="SAM" id="Phobius"/>
    </source>
</evidence>
<dbReference type="InterPro" id="IPR036286">
    <property type="entry name" value="LexA/Signal_pep-like_sf"/>
</dbReference>
<dbReference type="GO" id="GO:0004252">
    <property type="term" value="F:serine-type endopeptidase activity"/>
    <property type="evidence" value="ECO:0007669"/>
    <property type="project" value="InterPro"/>
</dbReference>
<evidence type="ECO:0000256" key="4">
    <source>
        <dbReference type="ARBA" id="ARBA00023136"/>
    </source>
</evidence>
<reference evidence="6 7" key="1">
    <citation type="submission" date="2015-12" db="EMBL/GenBank/DDBJ databases">
        <title>Haloferax profundi sp. nov. isolated from the Discovery deep brine-seawater interface in the Red Sea.</title>
        <authorList>
            <person name="Zhang G."/>
            <person name="Stingl U."/>
            <person name="Rashid M."/>
        </authorList>
    </citation>
    <scope>NUCLEOTIDE SEQUENCE [LARGE SCALE GENOMIC DNA]</scope>
    <source>
        <strain evidence="6 7">SB29</strain>
    </source>
</reference>
<dbReference type="GO" id="GO:0016020">
    <property type="term" value="C:membrane"/>
    <property type="evidence" value="ECO:0007669"/>
    <property type="project" value="UniProtKB-SubCell"/>
</dbReference>
<comment type="subcellular location">
    <subcellularLocation>
        <location evidence="1">Membrane</location>
    </subcellularLocation>
</comment>
<protein>
    <submittedName>
        <fullName evidence="6">S26 family signal peptidase</fullName>
    </submittedName>
</protein>
<evidence type="ECO:0000256" key="3">
    <source>
        <dbReference type="ARBA" id="ARBA00022989"/>
    </source>
</evidence>
<keyword evidence="7" id="KW-1185">Reference proteome</keyword>
<keyword evidence="3 5" id="KW-1133">Transmembrane helix</keyword>
<dbReference type="NCBIfam" id="TIGR02228">
    <property type="entry name" value="sigpep_I_arch"/>
    <property type="match status" value="1"/>
</dbReference>
<keyword evidence="4 5" id="KW-0472">Membrane</keyword>
<dbReference type="EMBL" id="LOPV01000050">
    <property type="protein sequence ID" value="KTG30388.1"/>
    <property type="molecule type" value="Genomic_DNA"/>
</dbReference>
<dbReference type="OrthoDB" id="50404at2157"/>
<dbReference type="Proteomes" id="UP000053157">
    <property type="component" value="Unassembled WGS sequence"/>
</dbReference>